<dbReference type="PROSITE" id="PS51186">
    <property type="entry name" value="GNAT"/>
    <property type="match status" value="1"/>
</dbReference>
<evidence type="ECO:0000259" key="1">
    <source>
        <dbReference type="PROSITE" id="PS51186"/>
    </source>
</evidence>
<proteinExistence type="predicted"/>
<gene>
    <name evidence="2" type="ORF">FHX50_000984</name>
</gene>
<feature type="domain" description="N-acetyltransferase" evidence="1">
    <location>
        <begin position="20"/>
        <end position="161"/>
    </location>
</feature>
<evidence type="ECO:0000313" key="3">
    <source>
        <dbReference type="Proteomes" id="UP000568050"/>
    </source>
</evidence>
<dbReference type="GO" id="GO:0016747">
    <property type="term" value="F:acyltransferase activity, transferring groups other than amino-acyl groups"/>
    <property type="evidence" value="ECO:0007669"/>
    <property type="project" value="InterPro"/>
</dbReference>
<dbReference type="SUPFAM" id="SSF55729">
    <property type="entry name" value="Acyl-CoA N-acyltransferases (Nat)"/>
    <property type="match status" value="1"/>
</dbReference>
<dbReference type="InterPro" id="IPR000182">
    <property type="entry name" value="GNAT_dom"/>
</dbReference>
<organism evidence="2 3">
    <name type="scientific">Helcobacillus massiliensis</name>
    <dbReference type="NCBI Taxonomy" id="521392"/>
    <lineage>
        <taxon>Bacteria</taxon>
        <taxon>Bacillati</taxon>
        <taxon>Actinomycetota</taxon>
        <taxon>Actinomycetes</taxon>
        <taxon>Micrococcales</taxon>
        <taxon>Dermabacteraceae</taxon>
        <taxon>Helcobacillus</taxon>
    </lineage>
</organism>
<dbReference type="EMBL" id="JACHWP010000001">
    <property type="protein sequence ID" value="MBB3022736.1"/>
    <property type="molecule type" value="Genomic_DNA"/>
</dbReference>
<dbReference type="Proteomes" id="UP000568050">
    <property type="component" value="Unassembled WGS sequence"/>
</dbReference>
<dbReference type="Gene3D" id="3.40.630.30">
    <property type="match status" value="1"/>
</dbReference>
<protein>
    <submittedName>
        <fullName evidence="2">ElaA protein</fullName>
    </submittedName>
</protein>
<dbReference type="Pfam" id="PF13673">
    <property type="entry name" value="Acetyltransf_10"/>
    <property type="match status" value="1"/>
</dbReference>
<keyword evidence="3" id="KW-1185">Reference proteome</keyword>
<comment type="caution">
    <text evidence="2">The sequence shown here is derived from an EMBL/GenBank/DDBJ whole genome shotgun (WGS) entry which is preliminary data.</text>
</comment>
<reference evidence="2 3" key="1">
    <citation type="submission" date="2020-08" db="EMBL/GenBank/DDBJ databases">
        <title>Sequencing the genomes of 1000 actinobacteria strains.</title>
        <authorList>
            <person name="Klenk H.-P."/>
        </authorList>
    </citation>
    <scope>NUCLEOTIDE SEQUENCE [LARGE SCALE GENOMIC DNA]</scope>
    <source>
        <strain evidence="2 3">DSM 23040</strain>
    </source>
</reference>
<dbReference type="RefSeq" id="WP_183375018.1">
    <property type="nucleotide sequence ID" value="NZ_CBCSFZ010000004.1"/>
</dbReference>
<dbReference type="InterPro" id="IPR016181">
    <property type="entry name" value="Acyl_CoA_acyltransferase"/>
</dbReference>
<sequence>MSTLITLDADLPEGITMHAAHIRDIDPVMVYLLAKLRQDVFTMEQGATDADLDGRETEDGTRLVWCERVGIPLAHLRVLDDGANLRIGRLAVSKDARRLGLGGRVMRAGLDLTEQIDADRVVKIDAQSYLEQWYLDMGYVTTGDHFMEAGIDHVPMEFRHR</sequence>
<dbReference type="CDD" id="cd04301">
    <property type="entry name" value="NAT_SF"/>
    <property type="match status" value="1"/>
</dbReference>
<accession>A0A839R220</accession>
<dbReference type="AlphaFoldDB" id="A0A839R220"/>
<name>A0A839R220_9MICO</name>
<evidence type="ECO:0000313" key="2">
    <source>
        <dbReference type="EMBL" id="MBB3022736.1"/>
    </source>
</evidence>